<keyword evidence="1" id="KW-1133">Transmembrane helix</keyword>
<keyword evidence="3" id="KW-1185">Reference proteome</keyword>
<accession>A0A7X2J1W7</accession>
<name>A0A7X2J1W7_9BACI</name>
<sequence length="187" mass="20703">MEKERLKLAEYNKKGIPMLLSVILYWAAMLGMQFYINHPTTLALLYLCGTVLLFPAGYLFCRLMGINMLKRINSLTSLTGLLAAGPVFTAPIMVYIYINDPAALPFTISTITAVHFFPFAWLYKSYSYLYIPIAIILLVSASLIFLPNHQFAAVPIIMLCCNVILLAASAAELRSGTVPGTTRDLAK</sequence>
<keyword evidence="1" id="KW-0812">Transmembrane</keyword>
<feature type="transmembrane region" description="Helical" evidence="1">
    <location>
        <begin position="128"/>
        <end position="146"/>
    </location>
</feature>
<dbReference type="Proteomes" id="UP000448867">
    <property type="component" value="Unassembled WGS sequence"/>
</dbReference>
<feature type="transmembrane region" description="Helical" evidence="1">
    <location>
        <begin position="104"/>
        <end position="123"/>
    </location>
</feature>
<dbReference type="OrthoDB" id="3242785at2"/>
<feature type="transmembrane region" description="Helical" evidence="1">
    <location>
        <begin position="152"/>
        <end position="173"/>
    </location>
</feature>
<organism evidence="2 3">
    <name type="scientific">Metabacillus lacus</name>
    <dbReference type="NCBI Taxonomy" id="1983721"/>
    <lineage>
        <taxon>Bacteria</taxon>
        <taxon>Bacillati</taxon>
        <taxon>Bacillota</taxon>
        <taxon>Bacilli</taxon>
        <taxon>Bacillales</taxon>
        <taxon>Bacillaceae</taxon>
        <taxon>Metabacillus</taxon>
    </lineage>
</organism>
<feature type="transmembrane region" description="Helical" evidence="1">
    <location>
        <begin position="42"/>
        <end position="63"/>
    </location>
</feature>
<evidence type="ECO:0000313" key="2">
    <source>
        <dbReference type="EMBL" id="MRX73830.1"/>
    </source>
</evidence>
<protein>
    <submittedName>
        <fullName evidence="2">Uncharacterized protein</fullName>
    </submittedName>
</protein>
<dbReference type="EMBL" id="WKKI01000047">
    <property type="protein sequence ID" value="MRX73830.1"/>
    <property type="molecule type" value="Genomic_DNA"/>
</dbReference>
<dbReference type="InterPro" id="IPR053824">
    <property type="entry name" value="DUF7010"/>
</dbReference>
<dbReference type="AlphaFoldDB" id="A0A7X2J1W7"/>
<evidence type="ECO:0000313" key="3">
    <source>
        <dbReference type="Proteomes" id="UP000448867"/>
    </source>
</evidence>
<proteinExistence type="predicted"/>
<evidence type="ECO:0000256" key="1">
    <source>
        <dbReference type="SAM" id="Phobius"/>
    </source>
</evidence>
<dbReference type="Pfam" id="PF22765">
    <property type="entry name" value="DUF7010"/>
    <property type="match status" value="1"/>
</dbReference>
<gene>
    <name evidence="2" type="ORF">GJU40_16935</name>
</gene>
<dbReference type="RefSeq" id="WP_154309290.1">
    <property type="nucleotide sequence ID" value="NZ_WKKI01000047.1"/>
</dbReference>
<keyword evidence="1" id="KW-0472">Membrane</keyword>
<feature type="transmembrane region" description="Helical" evidence="1">
    <location>
        <begin position="16"/>
        <end position="36"/>
    </location>
</feature>
<feature type="transmembrane region" description="Helical" evidence="1">
    <location>
        <begin position="75"/>
        <end position="98"/>
    </location>
</feature>
<comment type="caution">
    <text evidence="2">The sequence shown here is derived from an EMBL/GenBank/DDBJ whole genome shotgun (WGS) entry which is preliminary data.</text>
</comment>
<reference evidence="2 3" key="1">
    <citation type="submission" date="2019-11" db="EMBL/GenBank/DDBJ databases">
        <title>Bacillus lacus genome.</title>
        <authorList>
            <person name="Allen C.J."/>
            <person name="Newman J.D."/>
        </authorList>
    </citation>
    <scope>NUCLEOTIDE SEQUENCE [LARGE SCALE GENOMIC DNA]</scope>
    <source>
        <strain evidence="2 3">KCTC 33946</strain>
    </source>
</reference>